<organism evidence="2">
    <name type="scientific">Caldithrix abyssi</name>
    <dbReference type="NCBI Taxonomy" id="187145"/>
    <lineage>
        <taxon>Bacteria</taxon>
        <taxon>Pseudomonadati</taxon>
        <taxon>Calditrichota</taxon>
        <taxon>Calditrichia</taxon>
        <taxon>Calditrichales</taxon>
        <taxon>Calditrichaceae</taxon>
        <taxon>Caldithrix</taxon>
    </lineage>
</organism>
<dbReference type="Proteomes" id="UP000885779">
    <property type="component" value="Unassembled WGS sequence"/>
</dbReference>
<dbReference type="EMBL" id="DRQG01000029">
    <property type="protein sequence ID" value="HGY54716.1"/>
    <property type="molecule type" value="Genomic_DNA"/>
</dbReference>
<proteinExistence type="predicted"/>
<dbReference type="GO" id="GO:0016747">
    <property type="term" value="F:acyltransferase activity, transferring groups other than amino-acyl groups"/>
    <property type="evidence" value="ECO:0007669"/>
    <property type="project" value="InterPro"/>
</dbReference>
<accession>A0A7V4TYG0</accession>
<dbReference type="InterPro" id="IPR016181">
    <property type="entry name" value="Acyl_CoA_acyltransferase"/>
</dbReference>
<dbReference type="InterPro" id="IPR000182">
    <property type="entry name" value="GNAT_dom"/>
</dbReference>
<dbReference type="Gene3D" id="3.40.630.30">
    <property type="match status" value="1"/>
</dbReference>
<comment type="caution">
    <text evidence="2">The sequence shown here is derived from an EMBL/GenBank/DDBJ whole genome shotgun (WGS) entry which is preliminary data.</text>
</comment>
<dbReference type="PANTHER" id="PTHR43305">
    <property type="entry name" value="FAMILY N-ACETYLTRANSFERASE, PUTATIVE (AFU_ORTHOLOGUE AFUA_2G01380)-RELATED"/>
    <property type="match status" value="1"/>
</dbReference>
<evidence type="ECO:0000313" key="2">
    <source>
        <dbReference type="EMBL" id="HGY54716.1"/>
    </source>
</evidence>
<dbReference type="Pfam" id="PF00583">
    <property type="entry name" value="Acetyltransf_1"/>
    <property type="match status" value="1"/>
</dbReference>
<protein>
    <submittedName>
        <fullName evidence="2">GNAT family N-acetyltransferase</fullName>
    </submittedName>
</protein>
<dbReference type="InterPro" id="IPR052777">
    <property type="entry name" value="Acetyltransferase_Enz"/>
</dbReference>
<sequence length="158" mass="18656">MIVLAENKEQLEHIRRLFREYERFLGEDLHFQKFEEELANLPADYGPPDGVLLLLMEDGKAVGCGALRRLDEGVCELKRLFIQPEIRGRGLGRQMVRRLIDEAVRLGYNRMVLDTLDRLDAANRLYRSMGFVQTEPYYHNPLKGVLYWELDLRKYKNR</sequence>
<evidence type="ECO:0000259" key="1">
    <source>
        <dbReference type="PROSITE" id="PS51186"/>
    </source>
</evidence>
<dbReference type="AlphaFoldDB" id="A0A7V4TYG0"/>
<dbReference type="SUPFAM" id="SSF55729">
    <property type="entry name" value="Acyl-CoA N-acyltransferases (Nat)"/>
    <property type="match status" value="1"/>
</dbReference>
<dbReference type="PANTHER" id="PTHR43305:SF1">
    <property type="entry name" value="FAMILY N-ACETYLTRANSFERASE, PUTATIVE (AFU_ORTHOLOGUE AFUA_2G01380)-RELATED"/>
    <property type="match status" value="1"/>
</dbReference>
<dbReference type="CDD" id="cd04301">
    <property type="entry name" value="NAT_SF"/>
    <property type="match status" value="1"/>
</dbReference>
<gene>
    <name evidence="2" type="ORF">ENK44_03350</name>
</gene>
<dbReference type="PROSITE" id="PS51186">
    <property type="entry name" value="GNAT"/>
    <property type="match status" value="1"/>
</dbReference>
<feature type="domain" description="N-acetyltransferase" evidence="1">
    <location>
        <begin position="1"/>
        <end position="153"/>
    </location>
</feature>
<name>A0A7V4TYG0_CALAY</name>
<reference evidence="2" key="1">
    <citation type="journal article" date="2020" name="mSystems">
        <title>Genome- and Community-Level Interaction Insights into Carbon Utilization and Element Cycling Functions of Hydrothermarchaeota in Hydrothermal Sediment.</title>
        <authorList>
            <person name="Zhou Z."/>
            <person name="Liu Y."/>
            <person name="Xu W."/>
            <person name="Pan J."/>
            <person name="Luo Z.H."/>
            <person name="Li M."/>
        </authorList>
    </citation>
    <scope>NUCLEOTIDE SEQUENCE [LARGE SCALE GENOMIC DNA]</scope>
    <source>
        <strain evidence="2">HyVt-577</strain>
    </source>
</reference>